<keyword evidence="5" id="KW-0812">Transmembrane</keyword>
<evidence type="ECO:0000256" key="3">
    <source>
        <dbReference type="ARBA" id="ARBA00022833"/>
    </source>
</evidence>
<reference evidence="7" key="1">
    <citation type="journal article" date="2019" name="Database">
        <title>The radish genome database (RadishGD): an integrated information resource for radish genomics.</title>
        <authorList>
            <person name="Yu H.J."/>
            <person name="Baek S."/>
            <person name="Lee Y.J."/>
            <person name="Cho A."/>
            <person name="Mun J.H."/>
        </authorList>
    </citation>
    <scope>NUCLEOTIDE SEQUENCE [LARGE SCALE GENOMIC DNA]</scope>
    <source>
        <strain evidence="7">cv. WK10039</strain>
    </source>
</reference>
<dbReference type="InterPro" id="IPR010666">
    <property type="entry name" value="Znf_GRF"/>
</dbReference>
<keyword evidence="1" id="KW-0479">Metal-binding</keyword>
<evidence type="ECO:0000256" key="4">
    <source>
        <dbReference type="PROSITE-ProRule" id="PRU01343"/>
    </source>
</evidence>
<organism evidence="7 8">
    <name type="scientific">Raphanus sativus</name>
    <name type="common">Radish</name>
    <name type="synonym">Raphanus raphanistrum var. sativus</name>
    <dbReference type="NCBI Taxonomy" id="3726"/>
    <lineage>
        <taxon>Eukaryota</taxon>
        <taxon>Viridiplantae</taxon>
        <taxon>Streptophyta</taxon>
        <taxon>Embryophyta</taxon>
        <taxon>Tracheophyta</taxon>
        <taxon>Spermatophyta</taxon>
        <taxon>Magnoliopsida</taxon>
        <taxon>eudicotyledons</taxon>
        <taxon>Gunneridae</taxon>
        <taxon>Pentapetalae</taxon>
        <taxon>rosids</taxon>
        <taxon>malvids</taxon>
        <taxon>Brassicales</taxon>
        <taxon>Brassicaceae</taxon>
        <taxon>Brassiceae</taxon>
        <taxon>Raphanus</taxon>
    </lineage>
</organism>
<evidence type="ECO:0000259" key="6">
    <source>
        <dbReference type="PROSITE" id="PS51999"/>
    </source>
</evidence>
<keyword evidence="2 4" id="KW-0863">Zinc-finger</keyword>
<dbReference type="RefSeq" id="XP_056864039.1">
    <property type="nucleotide sequence ID" value="XM_057008059.1"/>
</dbReference>
<keyword evidence="5" id="KW-1133">Transmembrane helix</keyword>
<name>A0A9W3DJV3_RAPSA</name>
<dbReference type="PROSITE" id="PS51999">
    <property type="entry name" value="ZF_GRF"/>
    <property type="match status" value="1"/>
</dbReference>
<evidence type="ECO:0000256" key="1">
    <source>
        <dbReference type="ARBA" id="ARBA00022723"/>
    </source>
</evidence>
<accession>A0A9W3DJV3</accession>
<gene>
    <name evidence="8" type="primary">LOC108850286</name>
</gene>
<dbReference type="KEGG" id="rsz:108850286"/>
<evidence type="ECO:0000313" key="7">
    <source>
        <dbReference type="Proteomes" id="UP000504610"/>
    </source>
</evidence>
<protein>
    <submittedName>
        <fullName evidence="8">Uncharacterized protein At4g04775-like</fullName>
    </submittedName>
</protein>
<dbReference type="AlphaFoldDB" id="A0A9W3DJV3"/>
<dbReference type="GO" id="GO:0008270">
    <property type="term" value="F:zinc ion binding"/>
    <property type="evidence" value="ECO:0007669"/>
    <property type="project" value="UniProtKB-KW"/>
</dbReference>
<keyword evidence="5" id="KW-0472">Membrane</keyword>
<keyword evidence="7" id="KW-1185">Reference proteome</keyword>
<evidence type="ECO:0000313" key="8">
    <source>
        <dbReference type="RefSeq" id="XP_056864039.1"/>
    </source>
</evidence>
<sequence>MSGDSSNTSVASIGVSSSRRRGGVINGIPKRCWCGEEILPLMSKSDYNPYRRYFRCAYAARKKLENDNHFFKWIDEALINERVQMKVEKELFDKVDEVLAEAKGSMKKTMLSAVVGCVVLVGVMKVFLKSW</sequence>
<feature type="domain" description="GRF-type" evidence="6">
    <location>
        <begin position="32"/>
        <end position="77"/>
    </location>
</feature>
<dbReference type="GeneID" id="108850286"/>
<dbReference type="PANTHER" id="PTHR33248">
    <property type="entry name" value="ZINC ION-BINDING PROTEIN"/>
    <property type="match status" value="1"/>
</dbReference>
<dbReference type="Proteomes" id="UP000504610">
    <property type="component" value="Chromosome 4"/>
</dbReference>
<keyword evidence="3" id="KW-0862">Zinc</keyword>
<evidence type="ECO:0000256" key="2">
    <source>
        <dbReference type="ARBA" id="ARBA00022771"/>
    </source>
</evidence>
<proteinExistence type="predicted"/>
<feature type="transmembrane region" description="Helical" evidence="5">
    <location>
        <begin position="109"/>
        <end position="128"/>
    </location>
</feature>
<reference evidence="8" key="2">
    <citation type="submission" date="2025-08" db="UniProtKB">
        <authorList>
            <consortium name="RefSeq"/>
        </authorList>
    </citation>
    <scope>IDENTIFICATION</scope>
    <source>
        <tissue evidence="8">Leaf</tissue>
    </source>
</reference>
<dbReference type="OrthoDB" id="1108979at2759"/>
<evidence type="ECO:0000256" key="5">
    <source>
        <dbReference type="SAM" id="Phobius"/>
    </source>
</evidence>